<reference evidence="2 3" key="1">
    <citation type="submission" date="2016-10" db="EMBL/GenBank/DDBJ databases">
        <authorList>
            <person name="de Groot N.N."/>
        </authorList>
    </citation>
    <scope>NUCLEOTIDE SEQUENCE [LARGE SCALE GENOMIC DNA]</scope>
    <source>
        <strain evidence="2 3">CGMCC 1.3442</strain>
    </source>
</reference>
<organism evidence="2 3">
    <name type="scientific">Tenuibacillus multivorans</name>
    <dbReference type="NCBI Taxonomy" id="237069"/>
    <lineage>
        <taxon>Bacteria</taxon>
        <taxon>Bacillati</taxon>
        <taxon>Bacillota</taxon>
        <taxon>Bacilli</taxon>
        <taxon>Bacillales</taxon>
        <taxon>Bacillaceae</taxon>
        <taxon>Tenuibacillus</taxon>
    </lineage>
</organism>
<dbReference type="Proteomes" id="UP000199334">
    <property type="component" value="Unassembled WGS sequence"/>
</dbReference>
<evidence type="ECO:0000259" key="1">
    <source>
        <dbReference type="PROSITE" id="PS50943"/>
    </source>
</evidence>
<evidence type="ECO:0000313" key="2">
    <source>
        <dbReference type="EMBL" id="SDM89006.1"/>
    </source>
</evidence>
<dbReference type="OrthoDB" id="252257at2"/>
<name>A0A1G9WXW0_9BACI</name>
<dbReference type="AlphaFoldDB" id="A0A1G9WXW0"/>
<dbReference type="InterPro" id="IPR019734">
    <property type="entry name" value="TPR_rpt"/>
</dbReference>
<dbReference type="SUPFAM" id="SSF47413">
    <property type="entry name" value="lambda repressor-like DNA-binding domains"/>
    <property type="match status" value="1"/>
</dbReference>
<dbReference type="EMBL" id="FNIG01000001">
    <property type="protein sequence ID" value="SDM89006.1"/>
    <property type="molecule type" value="Genomic_DNA"/>
</dbReference>
<dbReference type="Gene3D" id="1.10.260.40">
    <property type="entry name" value="lambda repressor-like DNA-binding domains"/>
    <property type="match status" value="1"/>
</dbReference>
<dbReference type="STRING" id="237069.SAMN05216498_0923"/>
<dbReference type="Pfam" id="PF01381">
    <property type="entry name" value="HTH_3"/>
    <property type="match status" value="1"/>
</dbReference>
<dbReference type="CDD" id="cd00093">
    <property type="entry name" value="HTH_XRE"/>
    <property type="match status" value="1"/>
</dbReference>
<dbReference type="InterPro" id="IPR011990">
    <property type="entry name" value="TPR-like_helical_dom_sf"/>
</dbReference>
<dbReference type="InterPro" id="IPR010982">
    <property type="entry name" value="Lambda_DNA-bd_dom_sf"/>
</dbReference>
<dbReference type="SUPFAM" id="SSF48452">
    <property type="entry name" value="TPR-like"/>
    <property type="match status" value="1"/>
</dbReference>
<dbReference type="RefSeq" id="WP_093855419.1">
    <property type="nucleotide sequence ID" value="NZ_BJVZ01000010.1"/>
</dbReference>
<evidence type="ECO:0000313" key="3">
    <source>
        <dbReference type="Proteomes" id="UP000199334"/>
    </source>
</evidence>
<proteinExistence type="predicted"/>
<dbReference type="SMART" id="SM00028">
    <property type="entry name" value="TPR"/>
    <property type="match status" value="4"/>
</dbReference>
<dbReference type="InterPro" id="IPR001387">
    <property type="entry name" value="Cro/C1-type_HTH"/>
</dbReference>
<accession>A0A1G9WXW0</accession>
<dbReference type="SMART" id="SM00530">
    <property type="entry name" value="HTH_XRE"/>
    <property type="match status" value="1"/>
</dbReference>
<dbReference type="PROSITE" id="PS50943">
    <property type="entry name" value="HTH_CROC1"/>
    <property type="match status" value="1"/>
</dbReference>
<sequence length="421" mass="50285">MTLVGKMIKWHRNKKSYTQEQLAEGICSVTQLSKIENNQIPANEDILFQIAERLNIDQYKLTNYADTHNLHQVKQWMTYIHEYDLINAKKLYIQLQSSTDTQAHYDIEFLYELALFGYYLMTDQVKKADQLYQTIYEYETLFEAVDAYSFYKFTGEYYKNKGLYIDALNQLEQAEEYSKDVEDPELLILLAIVYSHLEKVLTSNAYARRALRIFQDKLYYTRIIECEIVISVNYIYAHDLNVAEQHLQRLITLIDDKFDVKAIVKIYFHLGFIQAIKRDFDQAELSLKRCLQFNINEPELLHCRYLIAHLYYMKEDFEMAVKYIGSGMSMAKEYNIERYLIKFHVLNLLIEKDEEGLIDYLKKKAIPFFRITGQSFDLTFYYQLLGYTLYQLKRYKSAAEILMGADEQRKRLMNYKFDTKY</sequence>
<protein>
    <submittedName>
        <fullName evidence="2">Helix-turn-helix</fullName>
    </submittedName>
</protein>
<feature type="domain" description="HTH cro/C1-type" evidence="1">
    <location>
        <begin position="12"/>
        <end position="61"/>
    </location>
</feature>
<keyword evidence="3" id="KW-1185">Reference proteome</keyword>
<gene>
    <name evidence="2" type="ORF">SAMN05216498_0923</name>
</gene>
<dbReference type="Gene3D" id="1.25.40.10">
    <property type="entry name" value="Tetratricopeptide repeat domain"/>
    <property type="match status" value="1"/>
</dbReference>
<dbReference type="GO" id="GO:0003677">
    <property type="term" value="F:DNA binding"/>
    <property type="evidence" value="ECO:0007669"/>
    <property type="project" value="InterPro"/>
</dbReference>